<gene>
    <name evidence="1" type="ORF">GO755_03145</name>
</gene>
<name>A0A7K1S5T7_9BACT</name>
<proteinExistence type="predicted"/>
<protein>
    <submittedName>
        <fullName evidence="1">Uncharacterized protein</fullName>
    </submittedName>
</protein>
<organism evidence="1 2">
    <name type="scientific">Spirosoma arboris</name>
    <dbReference type="NCBI Taxonomy" id="2682092"/>
    <lineage>
        <taxon>Bacteria</taxon>
        <taxon>Pseudomonadati</taxon>
        <taxon>Bacteroidota</taxon>
        <taxon>Cytophagia</taxon>
        <taxon>Cytophagales</taxon>
        <taxon>Cytophagaceae</taxon>
        <taxon>Spirosoma</taxon>
    </lineage>
</organism>
<dbReference type="AlphaFoldDB" id="A0A7K1S5T7"/>
<accession>A0A7K1S5T7</accession>
<dbReference type="Proteomes" id="UP000436006">
    <property type="component" value="Unassembled WGS sequence"/>
</dbReference>
<evidence type="ECO:0000313" key="2">
    <source>
        <dbReference type="Proteomes" id="UP000436006"/>
    </source>
</evidence>
<reference evidence="1 2" key="1">
    <citation type="submission" date="2019-12" db="EMBL/GenBank/DDBJ databases">
        <title>Spirosoma sp. HMF4905 genome sequencing and assembly.</title>
        <authorList>
            <person name="Kang H."/>
            <person name="Cha I."/>
            <person name="Kim H."/>
            <person name="Joh K."/>
        </authorList>
    </citation>
    <scope>NUCLEOTIDE SEQUENCE [LARGE SCALE GENOMIC DNA]</scope>
    <source>
        <strain evidence="1 2">HMF4905</strain>
    </source>
</reference>
<comment type="caution">
    <text evidence="1">The sequence shown here is derived from an EMBL/GenBank/DDBJ whole genome shotgun (WGS) entry which is preliminary data.</text>
</comment>
<dbReference type="RefSeq" id="WP_157583098.1">
    <property type="nucleotide sequence ID" value="NZ_WPIN01000001.1"/>
</dbReference>
<evidence type="ECO:0000313" key="1">
    <source>
        <dbReference type="EMBL" id="MVM29016.1"/>
    </source>
</evidence>
<sequence>MFDTPHLNFHFAVRQLCGLPDAADAIDITTAFVNVRREMHYLLDSVEEDDVIPYQPAGRLIEQICQTELVAYLRGDRSALSLSRLRDKVQEAERLLP</sequence>
<keyword evidence="2" id="KW-1185">Reference proteome</keyword>
<dbReference type="EMBL" id="WPIN01000001">
    <property type="protein sequence ID" value="MVM29016.1"/>
    <property type="molecule type" value="Genomic_DNA"/>
</dbReference>